<evidence type="ECO:0000256" key="1">
    <source>
        <dbReference type="SAM" id="Phobius"/>
    </source>
</evidence>
<dbReference type="AlphaFoldDB" id="A0A9P4R1B5"/>
<dbReference type="InterPro" id="IPR046366">
    <property type="entry name" value="MPAB"/>
</dbReference>
<name>A0A9P4R1B5_9PLEO</name>
<evidence type="ECO:0000313" key="2">
    <source>
        <dbReference type="EMBL" id="KAF2735235.1"/>
    </source>
</evidence>
<evidence type="ECO:0000313" key="3">
    <source>
        <dbReference type="Proteomes" id="UP000799444"/>
    </source>
</evidence>
<dbReference type="EMBL" id="ML996138">
    <property type="protein sequence ID" value="KAF2735235.1"/>
    <property type="molecule type" value="Genomic_DNA"/>
</dbReference>
<accession>A0A9P4R1B5</accession>
<keyword evidence="1" id="KW-0812">Transmembrane</keyword>
<evidence type="ECO:0008006" key="4">
    <source>
        <dbReference type="Google" id="ProtNLM"/>
    </source>
</evidence>
<gene>
    <name evidence="2" type="ORF">EJ04DRAFT_492074</name>
</gene>
<dbReference type="Proteomes" id="UP000799444">
    <property type="component" value="Unassembled WGS sequence"/>
</dbReference>
<proteinExistence type="predicted"/>
<reference evidence="2" key="1">
    <citation type="journal article" date="2020" name="Stud. Mycol.">
        <title>101 Dothideomycetes genomes: a test case for predicting lifestyles and emergence of pathogens.</title>
        <authorList>
            <person name="Haridas S."/>
            <person name="Albert R."/>
            <person name="Binder M."/>
            <person name="Bloem J."/>
            <person name="Labutti K."/>
            <person name="Salamov A."/>
            <person name="Andreopoulos B."/>
            <person name="Baker S."/>
            <person name="Barry K."/>
            <person name="Bills G."/>
            <person name="Bluhm B."/>
            <person name="Cannon C."/>
            <person name="Castanera R."/>
            <person name="Culley D."/>
            <person name="Daum C."/>
            <person name="Ezra D."/>
            <person name="Gonzalez J."/>
            <person name="Henrissat B."/>
            <person name="Kuo A."/>
            <person name="Liang C."/>
            <person name="Lipzen A."/>
            <person name="Lutzoni F."/>
            <person name="Magnuson J."/>
            <person name="Mondo S."/>
            <person name="Nolan M."/>
            <person name="Ohm R."/>
            <person name="Pangilinan J."/>
            <person name="Park H.-J."/>
            <person name="Ramirez L."/>
            <person name="Alfaro M."/>
            <person name="Sun H."/>
            <person name="Tritt A."/>
            <person name="Yoshinaga Y."/>
            <person name="Zwiers L.-H."/>
            <person name="Turgeon B."/>
            <person name="Goodwin S."/>
            <person name="Spatafora J."/>
            <person name="Crous P."/>
            <person name="Grigoriev I."/>
        </authorList>
    </citation>
    <scope>NUCLEOTIDE SEQUENCE</scope>
    <source>
        <strain evidence="2">CBS 125425</strain>
    </source>
</reference>
<sequence length="412" mass="47646">MDLQTLQEYLGTRTVIAVTAISAYVLLCRSLRYRRRDQKHAQYPYKTRADMAKMTSQHAFEIVKYIYSLEYPFLVTKSLEFALFKTYGIPTISALLCKTTQLSSPATAPRRYADTTTLITEFLLQPPTSPRSTLALSRTNYLHSHHKISNKDMLYTLSLFVLEPSFWIRTYEWRPLTPLELCATATLWKDIGHRMGIDYAPLDHGPDAFCDGLEFFEDLSTWAEEYERDVMLPMESNHRLAEETIALLLSDVPRPLKPFGKQLVVTMMSERLRRAMKYDKPHPVYPFLVRSIISVRRFLLRNVFLPRPYAWRYSPISEEPDKGSGRLWQTEWVAEPWYVLYVKPTLANKFSPLSLFRHHVLGLPVPDGKNFKPEGFTAVEIGPRNMEGKGVGRCEDEAASLRVERVGCPFMK</sequence>
<dbReference type="GO" id="GO:0016491">
    <property type="term" value="F:oxidoreductase activity"/>
    <property type="evidence" value="ECO:0007669"/>
    <property type="project" value="InterPro"/>
</dbReference>
<feature type="transmembrane region" description="Helical" evidence="1">
    <location>
        <begin position="12"/>
        <end position="31"/>
    </location>
</feature>
<keyword evidence="1" id="KW-0472">Membrane</keyword>
<dbReference type="PANTHER" id="PTHR36124:SF1">
    <property type="entry name" value="ER-BOUND OXYGENASE MPAB_MPAB'_RUBBER OXYGENASE CATALYTIC DOMAIN-CONTAINING PROTEIN"/>
    <property type="match status" value="1"/>
</dbReference>
<dbReference type="PANTHER" id="PTHR36124">
    <property type="match status" value="1"/>
</dbReference>
<protein>
    <recommendedName>
        <fullName evidence="4">ER-bound oxygenase mpaB/mpaB'/Rubber oxygenase catalytic domain-containing protein</fullName>
    </recommendedName>
</protein>
<organism evidence="2 3">
    <name type="scientific">Polyplosphaeria fusca</name>
    <dbReference type="NCBI Taxonomy" id="682080"/>
    <lineage>
        <taxon>Eukaryota</taxon>
        <taxon>Fungi</taxon>
        <taxon>Dikarya</taxon>
        <taxon>Ascomycota</taxon>
        <taxon>Pezizomycotina</taxon>
        <taxon>Dothideomycetes</taxon>
        <taxon>Pleosporomycetidae</taxon>
        <taxon>Pleosporales</taxon>
        <taxon>Tetraplosphaeriaceae</taxon>
        <taxon>Polyplosphaeria</taxon>
    </lineage>
</organism>
<dbReference type="OrthoDB" id="545169at2759"/>
<keyword evidence="3" id="KW-1185">Reference proteome</keyword>
<keyword evidence="1" id="KW-1133">Transmembrane helix</keyword>
<comment type="caution">
    <text evidence="2">The sequence shown here is derived from an EMBL/GenBank/DDBJ whole genome shotgun (WGS) entry which is preliminary data.</text>
</comment>